<dbReference type="RefSeq" id="WP_354024319.1">
    <property type="nucleotide sequence ID" value="NZ_JBEPSJ010000001.1"/>
</dbReference>
<dbReference type="InterPro" id="IPR036271">
    <property type="entry name" value="Tet_transcr_reg_TetR-rel_C_sf"/>
</dbReference>
<accession>A0ABV2QMF6</accession>
<keyword evidence="2 4" id="KW-0238">DNA-binding</keyword>
<name>A0ABV2QMF6_9MICO</name>
<evidence type="ECO:0000256" key="1">
    <source>
        <dbReference type="ARBA" id="ARBA00023015"/>
    </source>
</evidence>
<dbReference type="SUPFAM" id="SSF46689">
    <property type="entry name" value="Homeodomain-like"/>
    <property type="match status" value="1"/>
</dbReference>
<organism evidence="6 7">
    <name type="scientific">Conyzicola nivalis</name>
    <dbReference type="NCBI Taxonomy" id="1477021"/>
    <lineage>
        <taxon>Bacteria</taxon>
        <taxon>Bacillati</taxon>
        <taxon>Actinomycetota</taxon>
        <taxon>Actinomycetes</taxon>
        <taxon>Micrococcales</taxon>
        <taxon>Microbacteriaceae</taxon>
        <taxon>Conyzicola</taxon>
    </lineage>
</organism>
<evidence type="ECO:0000256" key="2">
    <source>
        <dbReference type="ARBA" id="ARBA00023125"/>
    </source>
</evidence>
<feature type="domain" description="HTH tetR-type" evidence="5">
    <location>
        <begin position="5"/>
        <end position="65"/>
    </location>
</feature>
<dbReference type="PANTHER" id="PTHR47506">
    <property type="entry name" value="TRANSCRIPTIONAL REGULATORY PROTEIN"/>
    <property type="match status" value="1"/>
</dbReference>
<keyword evidence="3" id="KW-0804">Transcription</keyword>
<keyword evidence="7" id="KW-1185">Reference proteome</keyword>
<evidence type="ECO:0000256" key="4">
    <source>
        <dbReference type="PROSITE-ProRule" id="PRU00335"/>
    </source>
</evidence>
<gene>
    <name evidence="6" type="ORF">ABIE21_001662</name>
</gene>
<evidence type="ECO:0000259" key="5">
    <source>
        <dbReference type="PROSITE" id="PS50977"/>
    </source>
</evidence>
<evidence type="ECO:0000313" key="7">
    <source>
        <dbReference type="Proteomes" id="UP001549257"/>
    </source>
</evidence>
<dbReference type="PANTHER" id="PTHR47506:SF1">
    <property type="entry name" value="HTH-TYPE TRANSCRIPTIONAL REGULATOR YJDC"/>
    <property type="match status" value="1"/>
</dbReference>
<dbReference type="PROSITE" id="PS50977">
    <property type="entry name" value="HTH_TETR_2"/>
    <property type="match status" value="1"/>
</dbReference>
<dbReference type="InterPro" id="IPR009057">
    <property type="entry name" value="Homeodomain-like_sf"/>
</dbReference>
<proteinExistence type="predicted"/>
<evidence type="ECO:0000256" key="3">
    <source>
        <dbReference type="ARBA" id="ARBA00023163"/>
    </source>
</evidence>
<dbReference type="InterPro" id="IPR011075">
    <property type="entry name" value="TetR_C"/>
</dbReference>
<dbReference type="EMBL" id="JBEPSJ010000001">
    <property type="protein sequence ID" value="MET4582172.1"/>
    <property type="molecule type" value="Genomic_DNA"/>
</dbReference>
<dbReference type="Proteomes" id="UP001549257">
    <property type="component" value="Unassembled WGS sequence"/>
</dbReference>
<dbReference type="SUPFAM" id="SSF48498">
    <property type="entry name" value="Tetracyclin repressor-like, C-terminal domain"/>
    <property type="match status" value="1"/>
</dbReference>
<dbReference type="Gene3D" id="1.10.357.10">
    <property type="entry name" value="Tetracycline Repressor, domain 2"/>
    <property type="match status" value="1"/>
</dbReference>
<dbReference type="PRINTS" id="PR00455">
    <property type="entry name" value="HTHTETR"/>
</dbReference>
<dbReference type="Pfam" id="PF16925">
    <property type="entry name" value="TetR_C_13"/>
    <property type="match status" value="1"/>
</dbReference>
<protein>
    <submittedName>
        <fullName evidence="6">TetR/AcrR family transcriptional repressor of nem operon</fullName>
    </submittedName>
</protein>
<comment type="caution">
    <text evidence="6">The sequence shown here is derived from an EMBL/GenBank/DDBJ whole genome shotgun (WGS) entry which is preliminary data.</text>
</comment>
<dbReference type="Pfam" id="PF00440">
    <property type="entry name" value="TetR_N"/>
    <property type="match status" value="1"/>
</dbReference>
<dbReference type="InterPro" id="IPR001647">
    <property type="entry name" value="HTH_TetR"/>
</dbReference>
<sequence length="203" mass="21760">MGRPSDARERILSAGTALLGRGAYSSISVADICTAAGVPKGSFYYFFESKQAFALAVIARHWVTQKAQWAAALGGEGTPLERLHRLFDETTETQRVAQRDLGAVTGCLFGNLALELSAHDPVIKVELQRVFDEQATMVESVVQESIDADESAPQSAAGAARAIIAQLEGTVLFAKLLDDPEQVNRLWPNALLLLSAHVPATIA</sequence>
<reference evidence="6 7" key="1">
    <citation type="submission" date="2024-06" db="EMBL/GenBank/DDBJ databases">
        <title>Sorghum-associated microbial communities from plants grown in Nebraska, USA.</title>
        <authorList>
            <person name="Schachtman D."/>
        </authorList>
    </citation>
    <scope>NUCLEOTIDE SEQUENCE [LARGE SCALE GENOMIC DNA]</scope>
    <source>
        <strain evidence="6 7">2857</strain>
    </source>
</reference>
<feature type="DNA-binding region" description="H-T-H motif" evidence="4">
    <location>
        <begin position="28"/>
        <end position="47"/>
    </location>
</feature>
<evidence type="ECO:0000313" key="6">
    <source>
        <dbReference type="EMBL" id="MET4582172.1"/>
    </source>
</evidence>
<keyword evidence="1" id="KW-0805">Transcription regulation</keyword>